<dbReference type="InterPro" id="IPR002885">
    <property type="entry name" value="PPR_rpt"/>
</dbReference>
<dbReference type="FunFam" id="1.25.40.10:FF:000694">
    <property type="entry name" value="Pentatricopeptide repeat-containing protein At3g50420"/>
    <property type="match status" value="1"/>
</dbReference>
<feature type="repeat" description="PPR" evidence="2">
    <location>
        <begin position="185"/>
        <end position="219"/>
    </location>
</feature>
<evidence type="ECO:0000256" key="2">
    <source>
        <dbReference type="PROSITE-ProRule" id="PRU00708"/>
    </source>
</evidence>
<dbReference type="PROSITE" id="PS51375">
    <property type="entry name" value="PPR"/>
    <property type="match status" value="5"/>
</dbReference>
<dbReference type="SUPFAM" id="SSF48452">
    <property type="entry name" value="TPR-like"/>
    <property type="match status" value="1"/>
</dbReference>
<keyword evidence="4" id="KW-1185">Reference proteome</keyword>
<gene>
    <name evidence="3" type="ORF">TanjilG_01027</name>
</gene>
<dbReference type="NCBIfam" id="TIGR00756">
    <property type="entry name" value="PPR"/>
    <property type="match status" value="5"/>
</dbReference>
<feature type="repeat" description="PPR" evidence="2">
    <location>
        <begin position="81"/>
        <end position="116"/>
    </location>
</feature>
<dbReference type="InterPro" id="IPR011990">
    <property type="entry name" value="TPR-like_helical_dom_sf"/>
</dbReference>
<dbReference type="GO" id="GO:0009451">
    <property type="term" value="P:RNA modification"/>
    <property type="evidence" value="ECO:0007669"/>
    <property type="project" value="InterPro"/>
</dbReference>
<feature type="repeat" description="PPR" evidence="2">
    <location>
        <begin position="50"/>
        <end position="80"/>
    </location>
</feature>
<evidence type="ECO:0000313" key="4">
    <source>
        <dbReference type="Proteomes" id="UP000188354"/>
    </source>
</evidence>
<dbReference type="PANTHER" id="PTHR24015:SF2017">
    <property type="entry name" value="PENTATRICOPEPTIDE REPEAT-CONTAINING PROTEIN"/>
    <property type="match status" value="1"/>
</dbReference>
<feature type="repeat" description="PPR" evidence="2">
    <location>
        <begin position="489"/>
        <end position="523"/>
    </location>
</feature>
<feature type="repeat" description="PPR" evidence="2">
    <location>
        <begin position="286"/>
        <end position="320"/>
    </location>
</feature>
<dbReference type="FunFam" id="1.25.40.10:FF:000090">
    <property type="entry name" value="Pentatricopeptide repeat-containing protein, chloroplastic"/>
    <property type="match status" value="1"/>
</dbReference>
<dbReference type="InterPro" id="IPR046848">
    <property type="entry name" value="E_motif"/>
</dbReference>
<dbReference type="FunFam" id="1.25.40.10:FF:000285">
    <property type="entry name" value="Pentatricopeptide repeat-containing protein, chloroplastic"/>
    <property type="match status" value="1"/>
</dbReference>
<proteinExistence type="predicted"/>
<dbReference type="AlphaFoldDB" id="A0A4P1QRE6"/>
<protein>
    <recommendedName>
        <fullName evidence="5">Aminotransferase class V domain-containing protein</fullName>
    </recommendedName>
</protein>
<dbReference type="Pfam" id="PF20431">
    <property type="entry name" value="E_motif"/>
    <property type="match status" value="1"/>
</dbReference>
<evidence type="ECO:0000256" key="1">
    <source>
        <dbReference type="ARBA" id="ARBA00022737"/>
    </source>
</evidence>
<dbReference type="EMBL" id="CM007378">
    <property type="protein sequence ID" value="OIV92893.1"/>
    <property type="molecule type" value="Genomic_DNA"/>
</dbReference>
<evidence type="ECO:0000313" key="3">
    <source>
        <dbReference type="EMBL" id="OIV92893.1"/>
    </source>
</evidence>
<name>A0A4P1QRE6_LUPAN</name>
<organism evidence="3 4">
    <name type="scientific">Lupinus angustifolius</name>
    <name type="common">Narrow-leaved blue lupine</name>
    <dbReference type="NCBI Taxonomy" id="3871"/>
    <lineage>
        <taxon>Eukaryota</taxon>
        <taxon>Viridiplantae</taxon>
        <taxon>Streptophyta</taxon>
        <taxon>Embryophyta</taxon>
        <taxon>Tracheophyta</taxon>
        <taxon>Spermatophyta</taxon>
        <taxon>Magnoliopsida</taxon>
        <taxon>eudicotyledons</taxon>
        <taxon>Gunneridae</taxon>
        <taxon>Pentapetalae</taxon>
        <taxon>rosids</taxon>
        <taxon>fabids</taxon>
        <taxon>Fabales</taxon>
        <taxon>Fabaceae</taxon>
        <taxon>Papilionoideae</taxon>
        <taxon>50 kb inversion clade</taxon>
        <taxon>genistoids sensu lato</taxon>
        <taxon>core genistoids</taxon>
        <taxon>Genisteae</taxon>
        <taxon>Lupinus</taxon>
    </lineage>
</organism>
<dbReference type="PANTHER" id="PTHR24015">
    <property type="entry name" value="OS07G0578800 PROTEIN-RELATED"/>
    <property type="match status" value="1"/>
</dbReference>
<accession>A0A4P1QRE6</accession>
<reference evidence="3 4" key="1">
    <citation type="journal article" date="2017" name="Plant Biotechnol. J.">
        <title>A comprehensive draft genome sequence for lupin (Lupinus angustifolius), an emerging health food: insights into plant-microbe interactions and legume evolution.</title>
        <authorList>
            <person name="Hane J.K."/>
            <person name="Ming Y."/>
            <person name="Kamphuis L.G."/>
            <person name="Nelson M.N."/>
            <person name="Garg G."/>
            <person name="Atkins C.A."/>
            <person name="Bayer P.E."/>
            <person name="Bravo A."/>
            <person name="Bringans S."/>
            <person name="Cannon S."/>
            <person name="Edwards D."/>
            <person name="Foley R."/>
            <person name="Gao L.L."/>
            <person name="Harrison M.J."/>
            <person name="Huang W."/>
            <person name="Hurgobin B."/>
            <person name="Li S."/>
            <person name="Liu C.W."/>
            <person name="McGrath A."/>
            <person name="Morahan G."/>
            <person name="Murray J."/>
            <person name="Weller J."/>
            <person name="Jian J."/>
            <person name="Singh K.B."/>
        </authorList>
    </citation>
    <scope>NUCLEOTIDE SEQUENCE [LARGE SCALE GENOMIC DNA]</scope>
    <source>
        <strain evidence="4">cv. Tanjil</strain>
        <tissue evidence="3">Whole plant</tissue>
    </source>
</reference>
<dbReference type="Pfam" id="PF01535">
    <property type="entry name" value="PPR"/>
    <property type="match status" value="4"/>
</dbReference>
<dbReference type="Gramene" id="OIV92893">
    <property type="protein sequence ID" value="OIV92893"/>
    <property type="gene ID" value="TanjilG_01027"/>
</dbReference>
<dbReference type="FunFam" id="1.25.40.10:FF:000343">
    <property type="entry name" value="Pentatricopeptide repeat-containing protein At3g58590"/>
    <property type="match status" value="1"/>
</dbReference>
<dbReference type="Pfam" id="PF13041">
    <property type="entry name" value="PPR_2"/>
    <property type="match status" value="4"/>
</dbReference>
<keyword evidence="1" id="KW-0677">Repeat</keyword>
<dbReference type="GO" id="GO:0003723">
    <property type="term" value="F:RNA binding"/>
    <property type="evidence" value="ECO:0007669"/>
    <property type="project" value="InterPro"/>
</dbReference>
<dbReference type="Proteomes" id="UP000188354">
    <property type="component" value="Chromosome LG18"/>
</dbReference>
<dbReference type="InterPro" id="IPR046960">
    <property type="entry name" value="PPR_At4g14850-like_plant"/>
</dbReference>
<evidence type="ECO:0008006" key="5">
    <source>
        <dbReference type="Google" id="ProtNLM"/>
    </source>
</evidence>
<dbReference type="Gene3D" id="1.25.40.10">
    <property type="entry name" value="Tetratricopeptide repeat domain"/>
    <property type="match status" value="6"/>
</dbReference>
<sequence>MHMKKVAYSVAEAHALSLSLVQKCSTATSLREARQIHALILTSTVFVSHSPFVYNNIITMYARCGSLRDSHHVFDKMPHRTLVSYNTLIASYSRVSHYAISALKLYAQMETRGIRPSSSTFTSLLQASSLLQDWCVGSLLHAQGLKFGFLNEICVLTSLLNMYSNCGDLGSAKMVFEDMAYTDRDYVAWNSLIVGYLKNNKIKEGLGLFSSMVWVGFAPTQFTYCMVLNACSRLKDYHLGRLIHAQMIVRNVVPDLHLKNALLDMYCNNGNTQTAYRVFSGIEYPDLVSWNSMIAGYFENGDGKKAMNLFVQLLELCFPKPDEYTYAGIISATGSFSSSYWGRPLHAQVIKAGFERSVFVGSTLVSMYFKNSETEAAQIVFYSIPGKDVVIWTEMITGYAKMTDEMGAIRCFFEMFHEAHEIDDYVLSAVLSACADLAMLRQGEIIHCCAVKLGYDIEMSVSGSLIDMYAKNGSLEAAYLVFSQVPDPDLMCWNSMLGGYSRHGMVEEALKLFQEILEKGLVPNEVTFLSLLSACTHSRLVEQGKFIWNYMNIVGLVPGPKHYSCMITLLSRAALLEEAEELITKSPTENNVELWRTLLSACVINKNLKVGVHAAEEVLRLDAEDGPTLVLLSNLYATAGRWDEVAEIRRNMRGLMVEKDPGLSWIEAKKDIHVFSSGDISHPMADEVQAELHRLKRNMIRTKSDGIACLSGAYTSAQVRDVFETEMDHGSSERDRTSTIFEETESVSVVSQELDHVKEVPEEHGAEIDQYSGNGNGSGHVYLNEIQEEPGTIKAVNAGSVAWKGNRLNDSTFVDQHHCLDNGSTSEIYSEVRESAIRRETGGEFRLLGRREGSRCGGRFFGLEENESNSRGRRVSLSMEDSHKEYSGHTLEPGDVTSFDEEEVTSYGEYDDGLDWGRREPEISSRHLDHVNMLGLNKTSLRLPFLINWLVTSLLQLKLTASNGDDKIIQKLAEKEGISLGIGFLSHVRLLDNSRQLRRAINLQDTTLCRPMENGRYDEKCGFVRVEVLTASLSFLTNFEDVYKLWAFVAKFLNPAFIREGTLPTVQEGSET</sequence>
<dbReference type="STRING" id="3871.A0A4P1QRE6"/>